<proteinExistence type="predicted"/>
<accession>A0A1G1XVC4</accession>
<dbReference type="Gene3D" id="3.40.630.10">
    <property type="entry name" value="Zn peptidases"/>
    <property type="match status" value="1"/>
</dbReference>
<organism evidence="1 2">
    <name type="scientific">Candidatus Buchananbacteria bacterium RIFCSPHIGHO2_01_FULL_39_14</name>
    <dbReference type="NCBI Taxonomy" id="1797532"/>
    <lineage>
        <taxon>Bacteria</taxon>
        <taxon>Candidatus Buchananiibacteriota</taxon>
    </lineage>
</organism>
<dbReference type="EMBL" id="MHIB01000027">
    <property type="protein sequence ID" value="OGY43941.1"/>
    <property type="molecule type" value="Genomic_DNA"/>
</dbReference>
<evidence type="ECO:0000313" key="2">
    <source>
        <dbReference type="Proteomes" id="UP000178930"/>
    </source>
</evidence>
<dbReference type="AlphaFoldDB" id="A0A1G1XVC4"/>
<comment type="caution">
    <text evidence="1">The sequence shown here is derived from an EMBL/GenBank/DDBJ whole genome shotgun (WGS) entry which is preliminary data.</text>
</comment>
<sequence>MIGQQGNFIWAIIPRYKRKVRPAPSSGKFIPRRQLLEPVAEKDIVAELIGADEKHELISAQWTGVVLTIAPPSQMQAGQKMYTIGIPV</sequence>
<protein>
    <recommendedName>
        <fullName evidence="3">Lipoyl-binding domain-containing protein</fullName>
    </recommendedName>
</protein>
<dbReference type="Proteomes" id="UP000178930">
    <property type="component" value="Unassembled WGS sequence"/>
</dbReference>
<evidence type="ECO:0000313" key="1">
    <source>
        <dbReference type="EMBL" id="OGY43941.1"/>
    </source>
</evidence>
<name>A0A1G1XVC4_9BACT</name>
<gene>
    <name evidence="1" type="ORF">A2729_01300</name>
</gene>
<evidence type="ECO:0008006" key="3">
    <source>
        <dbReference type="Google" id="ProtNLM"/>
    </source>
</evidence>
<reference evidence="1 2" key="1">
    <citation type="journal article" date="2016" name="Nat. Commun.">
        <title>Thousands of microbial genomes shed light on interconnected biogeochemical processes in an aquifer system.</title>
        <authorList>
            <person name="Anantharaman K."/>
            <person name="Brown C.T."/>
            <person name="Hug L.A."/>
            <person name="Sharon I."/>
            <person name="Castelle C.J."/>
            <person name="Probst A.J."/>
            <person name="Thomas B.C."/>
            <person name="Singh A."/>
            <person name="Wilkins M.J."/>
            <person name="Karaoz U."/>
            <person name="Brodie E.L."/>
            <person name="Williams K.H."/>
            <person name="Hubbard S.S."/>
            <person name="Banfield J.F."/>
        </authorList>
    </citation>
    <scope>NUCLEOTIDE SEQUENCE [LARGE SCALE GENOMIC DNA]</scope>
</reference>